<proteinExistence type="predicted"/>
<dbReference type="Gene3D" id="3.40.630.30">
    <property type="match status" value="1"/>
</dbReference>
<keyword evidence="2" id="KW-0808">Transferase</keyword>
<feature type="domain" description="N-acetyltransferase" evidence="1">
    <location>
        <begin position="14"/>
        <end position="155"/>
    </location>
</feature>
<keyword evidence="3" id="KW-1185">Reference proteome</keyword>
<dbReference type="InterPro" id="IPR016181">
    <property type="entry name" value="Acyl_CoA_acyltransferase"/>
</dbReference>
<protein>
    <submittedName>
        <fullName evidence="2">Spermidine acetyltransferase</fullName>
    </submittedName>
</protein>
<dbReference type="PROSITE" id="PS51186">
    <property type="entry name" value="GNAT"/>
    <property type="match status" value="1"/>
</dbReference>
<dbReference type="Proteomes" id="UP000283993">
    <property type="component" value="Unassembled WGS sequence"/>
</dbReference>
<reference evidence="2 3" key="1">
    <citation type="submission" date="2013-10" db="EMBL/GenBank/DDBJ databases">
        <title>Salinisphaera orenii MK-B5 Genome Sequencing.</title>
        <authorList>
            <person name="Lai Q."/>
            <person name="Li C."/>
            <person name="Shao Z."/>
        </authorList>
    </citation>
    <scope>NUCLEOTIDE SEQUENCE [LARGE SCALE GENOMIC DNA]</scope>
    <source>
        <strain evidence="2 3">MK-B5</strain>
    </source>
</reference>
<dbReference type="SUPFAM" id="SSF55729">
    <property type="entry name" value="Acyl-CoA N-acyltransferases (Nat)"/>
    <property type="match status" value="1"/>
</dbReference>
<gene>
    <name evidence="2" type="ORF">SAOR_06565</name>
</gene>
<organism evidence="2 3">
    <name type="scientific">Salinisphaera orenii MK-B5</name>
    <dbReference type="NCBI Taxonomy" id="856730"/>
    <lineage>
        <taxon>Bacteria</taxon>
        <taxon>Pseudomonadati</taxon>
        <taxon>Pseudomonadota</taxon>
        <taxon>Gammaproteobacteria</taxon>
        <taxon>Salinisphaerales</taxon>
        <taxon>Salinisphaeraceae</taxon>
        <taxon>Salinisphaera</taxon>
    </lineage>
</organism>
<dbReference type="EMBL" id="AYKH01000011">
    <property type="protein sequence ID" value="ROO27970.1"/>
    <property type="molecule type" value="Genomic_DNA"/>
</dbReference>
<dbReference type="Pfam" id="PF00583">
    <property type="entry name" value="Acetyltransf_1"/>
    <property type="match status" value="1"/>
</dbReference>
<dbReference type="InterPro" id="IPR000182">
    <property type="entry name" value="GNAT_dom"/>
</dbReference>
<evidence type="ECO:0000313" key="2">
    <source>
        <dbReference type="EMBL" id="ROO27970.1"/>
    </source>
</evidence>
<dbReference type="GO" id="GO:0016747">
    <property type="term" value="F:acyltransferase activity, transferring groups other than amino-acyl groups"/>
    <property type="evidence" value="ECO:0007669"/>
    <property type="project" value="InterPro"/>
</dbReference>
<dbReference type="RefSeq" id="WP_123630724.1">
    <property type="nucleotide sequence ID" value="NZ_AYKH01000011.1"/>
</dbReference>
<accession>A0A423PQV3</accession>
<evidence type="ECO:0000259" key="1">
    <source>
        <dbReference type="PROSITE" id="PS51186"/>
    </source>
</evidence>
<dbReference type="CDD" id="cd04301">
    <property type="entry name" value="NAT_SF"/>
    <property type="match status" value="1"/>
</dbReference>
<evidence type="ECO:0000313" key="3">
    <source>
        <dbReference type="Proteomes" id="UP000283993"/>
    </source>
</evidence>
<dbReference type="AlphaFoldDB" id="A0A423PQV3"/>
<comment type="caution">
    <text evidence="2">The sequence shown here is derived from an EMBL/GenBank/DDBJ whole genome shotgun (WGS) entry which is preliminary data.</text>
</comment>
<sequence length="155" mass="16958">MAHASGGPGAEPTITLAPVTVANWQTCIHLRVSPEQATHLASNLYSLAEAYVEPACVPRAIYADETMIGFVMYTFHESTGAYSIPRFMIDVHWQGAGYGRRAMAAILDALKAEHPEAPIFISLTPDNRAARQLYIGLGFEETGRREAGEDILCHR</sequence>
<name>A0A423PQV3_9GAMM</name>